<evidence type="ECO:0000256" key="3">
    <source>
        <dbReference type="ARBA" id="ARBA00022750"/>
    </source>
</evidence>
<dbReference type="OMA" id="AKMIFGC"/>
<dbReference type="PROSITE" id="PS51767">
    <property type="entry name" value="PEPTIDASE_A1"/>
    <property type="match status" value="1"/>
</dbReference>
<dbReference type="SUPFAM" id="SSF50630">
    <property type="entry name" value="Acid proteases"/>
    <property type="match status" value="1"/>
</dbReference>
<dbReference type="FunCoup" id="A0A194YHZ4">
    <property type="interactions" value="1"/>
</dbReference>
<protein>
    <recommendedName>
        <fullName evidence="9">Peptidase A1 domain-containing protein</fullName>
    </recommendedName>
</protein>
<dbReference type="InterPro" id="IPR033121">
    <property type="entry name" value="PEPTIDASE_A1"/>
</dbReference>
<evidence type="ECO:0000256" key="6">
    <source>
        <dbReference type="PIRSR" id="PIRSR601461-1"/>
    </source>
</evidence>
<dbReference type="InterPro" id="IPR032861">
    <property type="entry name" value="TAXi_N"/>
</dbReference>
<evidence type="ECO:0000259" key="9">
    <source>
        <dbReference type="PROSITE" id="PS51767"/>
    </source>
</evidence>
<evidence type="ECO:0000256" key="2">
    <source>
        <dbReference type="ARBA" id="ARBA00022670"/>
    </source>
</evidence>
<evidence type="ECO:0000256" key="4">
    <source>
        <dbReference type="ARBA" id="ARBA00022801"/>
    </source>
</evidence>
<evidence type="ECO:0000256" key="5">
    <source>
        <dbReference type="ARBA" id="ARBA00023180"/>
    </source>
</evidence>
<keyword evidence="2 7" id="KW-0645">Protease</keyword>
<accession>A0A194YHZ4</accession>
<dbReference type="FunFam" id="2.40.70.10:FF:000119">
    <property type="entry name" value="Eukaryotic aspartyl protease family protein"/>
    <property type="match status" value="1"/>
</dbReference>
<dbReference type="CDD" id="cd05476">
    <property type="entry name" value="pepsin_A_like_plant"/>
    <property type="match status" value="1"/>
</dbReference>
<dbReference type="InterPro" id="IPR001969">
    <property type="entry name" value="Aspartic_peptidase_AS"/>
</dbReference>
<dbReference type="InterPro" id="IPR051708">
    <property type="entry name" value="Plant_Aspart_Prot_A1"/>
</dbReference>
<dbReference type="PANTHER" id="PTHR47967:SF25">
    <property type="entry name" value="OS06G0209100 PROTEIN"/>
    <property type="match status" value="1"/>
</dbReference>
<keyword evidence="5" id="KW-0325">Glycoprotein</keyword>
<dbReference type="InterPro" id="IPR032799">
    <property type="entry name" value="TAXi_C"/>
</dbReference>
<keyword evidence="11" id="KW-1185">Reference proteome</keyword>
<name>A0A194YHZ4_SORBI</name>
<dbReference type="InParanoid" id="A0A194YHZ4"/>
<organism evidence="10 11">
    <name type="scientific">Sorghum bicolor</name>
    <name type="common">Sorghum</name>
    <name type="synonym">Sorghum vulgare</name>
    <dbReference type="NCBI Taxonomy" id="4558"/>
    <lineage>
        <taxon>Eukaryota</taxon>
        <taxon>Viridiplantae</taxon>
        <taxon>Streptophyta</taxon>
        <taxon>Embryophyta</taxon>
        <taxon>Tracheophyta</taxon>
        <taxon>Spermatophyta</taxon>
        <taxon>Magnoliopsida</taxon>
        <taxon>Liliopsida</taxon>
        <taxon>Poales</taxon>
        <taxon>Poaceae</taxon>
        <taxon>PACMAD clade</taxon>
        <taxon>Panicoideae</taxon>
        <taxon>Andropogonodae</taxon>
        <taxon>Andropogoneae</taxon>
        <taxon>Sorghinae</taxon>
        <taxon>Sorghum</taxon>
    </lineage>
</organism>
<evidence type="ECO:0000313" key="10">
    <source>
        <dbReference type="EMBL" id="KXG19573.1"/>
    </source>
</evidence>
<dbReference type="eggNOG" id="KOG1339">
    <property type="taxonomic scope" value="Eukaryota"/>
</dbReference>
<dbReference type="InterPro" id="IPR034161">
    <property type="entry name" value="Pepsin-like_plant"/>
</dbReference>
<dbReference type="InterPro" id="IPR001461">
    <property type="entry name" value="Aspartic_peptidase_A1"/>
</dbReference>
<evidence type="ECO:0000256" key="7">
    <source>
        <dbReference type="RuleBase" id="RU000454"/>
    </source>
</evidence>
<keyword evidence="4 7" id="KW-0378">Hydrolase</keyword>
<keyword evidence="8" id="KW-0732">Signal</keyword>
<evidence type="ECO:0000256" key="1">
    <source>
        <dbReference type="ARBA" id="ARBA00007447"/>
    </source>
</evidence>
<dbReference type="Gramene" id="KXG19573">
    <property type="protein sequence ID" value="KXG19573"/>
    <property type="gene ID" value="SORBI_3010G079300"/>
</dbReference>
<evidence type="ECO:0000256" key="8">
    <source>
        <dbReference type="SAM" id="SignalP"/>
    </source>
</evidence>
<dbReference type="Gene3D" id="2.40.70.10">
    <property type="entry name" value="Acid Proteases"/>
    <property type="match status" value="2"/>
</dbReference>
<reference evidence="11" key="2">
    <citation type="journal article" date="2018" name="Plant J.">
        <title>The Sorghum bicolor reference genome: improved assembly, gene annotations, a transcriptome atlas, and signatures of genome organization.</title>
        <authorList>
            <person name="McCormick R.F."/>
            <person name="Truong S.K."/>
            <person name="Sreedasyam A."/>
            <person name="Jenkins J."/>
            <person name="Shu S."/>
            <person name="Sims D."/>
            <person name="Kennedy M."/>
            <person name="Amirebrahimi M."/>
            <person name="Weers B.D."/>
            <person name="McKinley B."/>
            <person name="Mattison A."/>
            <person name="Morishige D.T."/>
            <person name="Grimwood J."/>
            <person name="Schmutz J."/>
            <person name="Mullet J.E."/>
        </authorList>
    </citation>
    <scope>NUCLEOTIDE SEQUENCE [LARGE SCALE GENOMIC DNA]</scope>
    <source>
        <strain evidence="11">cv. BTx623</strain>
    </source>
</reference>
<dbReference type="InterPro" id="IPR021109">
    <property type="entry name" value="Peptidase_aspartic_dom_sf"/>
</dbReference>
<keyword evidence="3 7" id="KW-0064">Aspartyl protease</keyword>
<feature type="domain" description="Peptidase A1" evidence="9">
    <location>
        <begin position="106"/>
        <end position="464"/>
    </location>
</feature>
<dbReference type="GO" id="GO:0006508">
    <property type="term" value="P:proteolysis"/>
    <property type="evidence" value="ECO:0007669"/>
    <property type="project" value="UniProtKB-KW"/>
</dbReference>
<proteinExistence type="inferred from homology"/>
<dbReference type="PROSITE" id="PS00141">
    <property type="entry name" value="ASP_PROTEASE"/>
    <property type="match status" value="1"/>
</dbReference>
<dbReference type="Pfam" id="PF14543">
    <property type="entry name" value="TAXi_N"/>
    <property type="match status" value="1"/>
</dbReference>
<dbReference type="GO" id="GO:0004190">
    <property type="term" value="F:aspartic-type endopeptidase activity"/>
    <property type="evidence" value="ECO:0000318"/>
    <property type="project" value="GO_Central"/>
</dbReference>
<sequence length="475" mass="50251">MQCKAPVTPSQASMMKQQQLVALLVLMIALPVRAVPVSGAGAGGVVAALLLTHADAGRGLARPDLVRRMARRARAHAHRRRRLLSASHAVRAGLGAGGGGIVTNEYLVHLAVGTPPRPVALTLDTGSDLVWTQCAPCRDCFHQGLPLLDPAASSTYAALPCGAPRCRALPFTSCGGGGRSSWGNGNRSCAYIYHYGDKSVTVGEIATDRFTFGGDNGDGDSRLPTRRLTFGCGHFNKGVFQSNETGIAGFGRGRWSLPSQLNVTTFSYCFTSMFESKSSLVTLGGAPAAALLYSHAAHISGEVRTTPLLKNPSQPSLYFLSLKGISVGKTRLAVPEAKLRSTIIDSGASITTLPEAVYEAVKAEFAAQVGLPPTGVVEGSALDLCFALPVTALWRRPPVPSLTLHLDGADWELPRGNYVFEDLAARVMCVVLDAAPGDQTVIGNFQQQNTHVVYDLENDWLSFAPARCDSLVASL</sequence>
<feature type="chain" id="PRO_5008268819" description="Peptidase A1 domain-containing protein" evidence="8">
    <location>
        <begin position="35"/>
        <end position="475"/>
    </location>
</feature>
<dbReference type="Pfam" id="PF14541">
    <property type="entry name" value="TAXi_C"/>
    <property type="match status" value="1"/>
</dbReference>
<dbReference type="Proteomes" id="UP000000768">
    <property type="component" value="Chromosome 10"/>
</dbReference>
<gene>
    <name evidence="10" type="ORF">SORBI_3010G079300</name>
</gene>
<feature type="signal peptide" evidence="8">
    <location>
        <begin position="1"/>
        <end position="34"/>
    </location>
</feature>
<feature type="active site" evidence="6">
    <location>
        <position position="345"/>
    </location>
</feature>
<reference evidence="10 11" key="1">
    <citation type="journal article" date="2009" name="Nature">
        <title>The Sorghum bicolor genome and the diversification of grasses.</title>
        <authorList>
            <person name="Paterson A.H."/>
            <person name="Bowers J.E."/>
            <person name="Bruggmann R."/>
            <person name="Dubchak I."/>
            <person name="Grimwood J."/>
            <person name="Gundlach H."/>
            <person name="Haberer G."/>
            <person name="Hellsten U."/>
            <person name="Mitros T."/>
            <person name="Poliakov A."/>
            <person name="Schmutz J."/>
            <person name="Spannagl M."/>
            <person name="Tang H."/>
            <person name="Wang X."/>
            <person name="Wicker T."/>
            <person name="Bharti A.K."/>
            <person name="Chapman J."/>
            <person name="Feltus F.A."/>
            <person name="Gowik U."/>
            <person name="Grigoriev I.V."/>
            <person name="Lyons E."/>
            <person name="Maher C.A."/>
            <person name="Martis M."/>
            <person name="Narechania A."/>
            <person name="Otillar R.P."/>
            <person name="Penning B.W."/>
            <person name="Salamov A.A."/>
            <person name="Wang Y."/>
            <person name="Zhang L."/>
            <person name="Carpita N.C."/>
            <person name="Freeling M."/>
            <person name="Gingle A.R."/>
            <person name="Hash C.T."/>
            <person name="Keller B."/>
            <person name="Klein P."/>
            <person name="Kresovich S."/>
            <person name="McCann M.C."/>
            <person name="Ming R."/>
            <person name="Peterson D.G."/>
            <person name="Mehboob-ur-Rahman"/>
            <person name="Ware D."/>
            <person name="Westhoff P."/>
            <person name="Mayer K.F."/>
            <person name="Messing J."/>
            <person name="Rokhsar D.S."/>
        </authorList>
    </citation>
    <scope>NUCLEOTIDE SEQUENCE [LARGE SCALE GENOMIC DNA]</scope>
    <source>
        <strain evidence="11">cv. BTx623</strain>
    </source>
</reference>
<dbReference type="EMBL" id="CM000769">
    <property type="protein sequence ID" value="KXG19573.1"/>
    <property type="molecule type" value="Genomic_DNA"/>
</dbReference>
<dbReference type="PRINTS" id="PR00792">
    <property type="entry name" value="PEPSIN"/>
</dbReference>
<comment type="similarity">
    <text evidence="1 7">Belongs to the peptidase A1 family.</text>
</comment>
<feature type="active site" evidence="6">
    <location>
        <position position="124"/>
    </location>
</feature>
<dbReference type="FunFam" id="2.40.70.10:FF:000064">
    <property type="entry name" value="Eukaryotic aspartyl protease family protein"/>
    <property type="match status" value="1"/>
</dbReference>
<dbReference type="PANTHER" id="PTHR47967">
    <property type="entry name" value="OS07G0603500 PROTEIN-RELATED"/>
    <property type="match status" value="1"/>
</dbReference>
<evidence type="ECO:0000313" key="11">
    <source>
        <dbReference type="Proteomes" id="UP000000768"/>
    </source>
</evidence>
<dbReference type="GO" id="GO:0005576">
    <property type="term" value="C:extracellular region"/>
    <property type="evidence" value="ECO:0000318"/>
    <property type="project" value="GO_Central"/>
</dbReference>
<dbReference type="AlphaFoldDB" id="A0A194YHZ4"/>